<dbReference type="GO" id="GO:0090615">
    <property type="term" value="P:mitochondrial mRNA processing"/>
    <property type="evidence" value="ECO:0007669"/>
    <property type="project" value="TreeGrafter"/>
</dbReference>
<dbReference type="EMBL" id="JAHLUN010000024">
    <property type="protein sequence ID" value="KAG7761625.1"/>
    <property type="molecule type" value="Genomic_DNA"/>
</dbReference>
<dbReference type="Proteomes" id="UP000697297">
    <property type="component" value="Unassembled WGS sequence"/>
</dbReference>
<dbReference type="PROSITE" id="PS50878">
    <property type="entry name" value="RT_POL"/>
    <property type="match status" value="1"/>
</dbReference>
<dbReference type="AlphaFoldDB" id="A0AAN6D1E3"/>
<gene>
    <name evidence="2" type="ORF">KL933_005340</name>
    <name evidence="3" type="ORF">KL946_005368</name>
</gene>
<dbReference type="Proteomes" id="UP000738402">
    <property type="component" value="Unassembled WGS sequence"/>
</dbReference>
<evidence type="ECO:0000313" key="5">
    <source>
        <dbReference type="Proteomes" id="UP000738402"/>
    </source>
</evidence>
<dbReference type="SUPFAM" id="SSF56672">
    <property type="entry name" value="DNA/RNA polymerases"/>
    <property type="match status" value="1"/>
</dbReference>
<evidence type="ECO:0000259" key="1">
    <source>
        <dbReference type="PROSITE" id="PS50878"/>
    </source>
</evidence>
<comment type="caution">
    <text evidence="2">The sequence shown here is derived from an EMBL/GenBank/DDBJ whole genome shotgun (WGS) entry which is preliminary data.</text>
</comment>
<evidence type="ECO:0000313" key="2">
    <source>
        <dbReference type="EMBL" id="KAG7723806.1"/>
    </source>
</evidence>
<protein>
    <recommendedName>
        <fullName evidence="1">Reverse transcriptase domain-containing protein</fullName>
    </recommendedName>
</protein>
<feature type="domain" description="Reverse transcriptase" evidence="1">
    <location>
        <begin position="1"/>
        <end position="125"/>
    </location>
</feature>
<dbReference type="PANTHER" id="PTHR33642:SF4">
    <property type="entry name" value="COX1_OXI3 INTRON 1 PROTEIN-RELATED"/>
    <property type="match status" value="1"/>
</dbReference>
<keyword evidence="4" id="KW-1185">Reference proteome</keyword>
<name>A0AAN6D1E3_9ASCO</name>
<organism evidence="2 5">
    <name type="scientific">Ogataea haglerorum</name>
    <dbReference type="NCBI Taxonomy" id="1937702"/>
    <lineage>
        <taxon>Eukaryota</taxon>
        <taxon>Fungi</taxon>
        <taxon>Dikarya</taxon>
        <taxon>Ascomycota</taxon>
        <taxon>Saccharomycotina</taxon>
        <taxon>Pichiomycetes</taxon>
        <taxon>Pichiales</taxon>
        <taxon>Pichiaceae</taxon>
        <taxon>Ogataea</taxon>
    </lineage>
</organism>
<sequence>MEEFKDKFEKVNGVKKKERSYSKEYDRLNKIIKRGKASPDELRLAKIKRSLLPSKDPMDPDFKRLMYVRYADDFVILIIGSKKDAENIKLKIAEVLFVRCKASLNMEKTVITHIRDGFDFLGANIRKLDNRVYKVKSVTKSGKSYARKVPLKLFVTAPISKIIDKLITRGFAKRNHKNKVIATGIPRLILKDHYSIIQYYNFIIRGLLNFFSFAGNYSSLHRVF</sequence>
<dbReference type="GO" id="GO:0005739">
    <property type="term" value="C:mitochondrion"/>
    <property type="evidence" value="ECO:0007669"/>
    <property type="project" value="TreeGrafter"/>
</dbReference>
<evidence type="ECO:0000313" key="3">
    <source>
        <dbReference type="EMBL" id="KAG7761625.1"/>
    </source>
</evidence>
<dbReference type="PANTHER" id="PTHR33642">
    <property type="entry name" value="COX1/OXI3 INTRON 1 PROTEIN-RELATED"/>
    <property type="match status" value="1"/>
</dbReference>
<accession>A0AAN6D1E3</accession>
<dbReference type="EMBL" id="JAHLUH010000023">
    <property type="protein sequence ID" value="KAG7723806.1"/>
    <property type="molecule type" value="Genomic_DNA"/>
</dbReference>
<evidence type="ECO:0000313" key="4">
    <source>
        <dbReference type="Proteomes" id="UP000697297"/>
    </source>
</evidence>
<dbReference type="GO" id="GO:0006315">
    <property type="term" value="P:homing of group II introns"/>
    <property type="evidence" value="ECO:0007669"/>
    <property type="project" value="TreeGrafter"/>
</dbReference>
<proteinExistence type="predicted"/>
<dbReference type="Pfam" id="PF01348">
    <property type="entry name" value="Intron_maturas2"/>
    <property type="match status" value="1"/>
</dbReference>
<reference evidence="2 4" key="1">
    <citation type="journal article" date="2021" name="G3 (Bethesda)">
        <title>Genomic diversity, chromosomal rearrangements, and interspecies hybridization in the ogataea polymorpha species complex.</title>
        <authorList>
            <person name="Hanson S.J."/>
            <person name="Cinneide E.O."/>
            <person name="Salzberg L.I."/>
            <person name="Wolfe K.H."/>
            <person name="McGowan J."/>
            <person name="Fitzpatrick D.A."/>
            <person name="Matlin K."/>
        </authorList>
    </citation>
    <scope>NUCLEOTIDE SEQUENCE</scope>
    <source>
        <strain evidence="3">81-436-3</strain>
        <strain evidence="2">83-405-1</strain>
    </source>
</reference>
<dbReference type="InterPro" id="IPR024937">
    <property type="entry name" value="Domain_X"/>
</dbReference>
<dbReference type="InterPro" id="IPR043502">
    <property type="entry name" value="DNA/RNA_pol_sf"/>
</dbReference>
<dbReference type="GO" id="GO:0003964">
    <property type="term" value="F:RNA-directed DNA polymerase activity"/>
    <property type="evidence" value="ECO:0007669"/>
    <property type="project" value="TreeGrafter"/>
</dbReference>
<dbReference type="InterPro" id="IPR000477">
    <property type="entry name" value="RT_dom"/>
</dbReference>